<evidence type="ECO:0000313" key="3">
    <source>
        <dbReference type="Proteomes" id="UP000234545"/>
    </source>
</evidence>
<reference evidence="2 3" key="1">
    <citation type="submission" date="2017-12" db="EMBL/GenBank/DDBJ databases">
        <title>Phylogenetic diversity of female urinary microbiome.</title>
        <authorList>
            <person name="Thomas-White K."/>
            <person name="Wolfe A.J."/>
        </authorList>
    </citation>
    <scope>NUCLEOTIDE SEQUENCE [LARGE SCALE GENOMIC DNA]</scope>
    <source>
        <strain evidence="2 3">UMB0250</strain>
    </source>
</reference>
<evidence type="ECO:0000259" key="1">
    <source>
        <dbReference type="Pfam" id="PF24551"/>
    </source>
</evidence>
<gene>
    <name evidence="2" type="ORF">CYJ25_02145</name>
</gene>
<dbReference type="Pfam" id="PF24551">
    <property type="entry name" value="SH3_Rv0428c"/>
    <property type="match status" value="1"/>
</dbReference>
<feature type="domain" description="Histone acetyltransferase Rv0428c-like SH3" evidence="1">
    <location>
        <begin position="2"/>
        <end position="51"/>
    </location>
</feature>
<evidence type="ECO:0000313" key="2">
    <source>
        <dbReference type="EMBL" id="PKY67058.1"/>
    </source>
</evidence>
<organism evidence="2 3">
    <name type="scientific">Schaalia turicensis</name>
    <dbReference type="NCBI Taxonomy" id="131111"/>
    <lineage>
        <taxon>Bacteria</taxon>
        <taxon>Bacillati</taxon>
        <taxon>Actinomycetota</taxon>
        <taxon>Actinomycetes</taxon>
        <taxon>Actinomycetales</taxon>
        <taxon>Actinomycetaceae</taxon>
        <taxon>Schaalia</taxon>
    </lineage>
</organism>
<protein>
    <recommendedName>
        <fullName evidence="1">Histone acetyltransferase Rv0428c-like SH3 domain-containing protein</fullName>
    </recommendedName>
</protein>
<dbReference type="EMBL" id="PKKJ01000001">
    <property type="protein sequence ID" value="PKY67058.1"/>
    <property type="molecule type" value="Genomic_DNA"/>
</dbReference>
<comment type="caution">
    <text evidence="2">The sequence shown here is derived from an EMBL/GenBank/DDBJ whole genome shotgun (WGS) entry which is preliminary data.</text>
</comment>
<dbReference type="InterPro" id="IPR056934">
    <property type="entry name" value="SH3_Rv0428c"/>
</dbReference>
<accession>A0A2I1I7F2</accession>
<name>A0A2I1I7F2_9ACTO</name>
<dbReference type="Proteomes" id="UP000234545">
    <property type="component" value="Unassembled WGS sequence"/>
</dbReference>
<sequence>MPGERVVVRYRLADGLHDALGTLKTTSRDYVEIETRRGMVRVDAETMVTGKRVPPPPVFGSFQKEN</sequence>
<proteinExistence type="predicted"/>
<dbReference type="AlphaFoldDB" id="A0A2I1I7F2"/>
<dbReference type="OrthoDB" id="3631934at2"/>